<dbReference type="AlphaFoldDB" id="F0WLF9"/>
<sequence length="55" mass="6380">MTRMPHPGLIKRHYLKKCILADPSDDEAGYNGFGRPDNAFFKRSQFGTMHRIVEE</sequence>
<dbReference type="EMBL" id="FR824189">
    <property type="protein sequence ID" value="CCA22122.1"/>
    <property type="molecule type" value="Genomic_DNA"/>
</dbReference>
<reference evidence="1" key="2">
    <citation type="submission" date="2011-02" db="EMBL/GenBank/DDBJ databases">
        <authorList>
            <person name="MacLean D."/>
        </authorList>
    </citation>
    <scope>NUCLEOTIDE SEQUENCE</scope>
</reference>
<dbReference type="HOGENOM" id="CLU_3091278_0_0_1"/>
<gene>
    <name evidence="1" type="primary">AlNc14C144G7347</name>
    <name evidence="1" type="ORF">ALNC14_082650</name>
</gene>
<proteinExistence type="predicted"/>
<protein>
    <submittedName>
        <fullName evidence="1">AlNc14C144G7347 protein</fullName>
    </submittedName>
</protein>
<accession>F0WLF9</accession>
<organism evidence="1">
    <name type="scientific">Albugo laibachii Nc14</name>
    <dbReference type="NCBI Taxonomy" id="890382"/>
    <lineage>
        <taxon>Eukaryota</taxon>
        <taxon>Sar</taxon>
        <taxon>Stramenopiles</taxon>
        <taxon>Oomycota</taxon>
        <taxon>Peronosporomycetes</taxon>
        <taxon>Albuginales</taxon>
        <taxon>Albuginaceae</taxon>
        <taxon>Albugo</taxon>
    </lineage>
</organism>
<reference evidence="1" key="1">
    <citation type="journal article" date="2011" name="PLoS Biol.">
        <title>Gene gain and loss during evolution of obligate parasitism in the white rust pathogen of Arabidopsis thaliana.</title>
        <authorList>
            <person name="Kemen E."/>
            <person name="Gardiner A."/>
            <person name="Schultz-Larsen T."/>
            <person name="Kemen A.C."/>
            <person name="Balmuth A.L."/>
            <person name="Robert-Seilaniantz A."/>
            <person name="Bailey K."/>
            <person name="Holub E."/>
            <person name="Studholme D.J."/>
            <person name="Maclean D."/>
            <person name="Jones J.D."/>
        </authorList>
    </citation>
    <scope>NUCLEOTIDE SEQUENCE</scope>
</reference>
<name>F0WLF9_9STRA</name>
<evidence type="ECO:0000313" key="1">
    <source>
        <dbReference type="EMBL" id="CCA22122.1"/>
    </source>
</evidence>